<dbReference type="EMBL" id="CP036299">
    <property type="protein sequence ID" value="QDV30114.1"/>
    <property type="molecule type" value="Genomic_DNA"/>
</dbReference>
<feature type="signal peptide" evidence="2">
    <location>
        <begin position="1"/>
        <end position="28"/>
    </location>
</feature>
<dbReference type="Proteomes" id="UP000315349">
    <property type="component" value="Chromosome"/>
</dbReference>
<protein>
    <submittedName>
        <fullName evidence="3">Uncharacterized protein</fullName>
    </submittedName>
</protein>
<feature type="chain" id="PRO_5022171819" evidence="2">
    <location>
        <begin position="29"/>
        <end position="135"/>
    </location>
</feature>
<dbReference type="KEGG" id="peh:Spb1_20420"/>
<keyword evidence="2" id="KW-0732">Signal</keyword>
<sequence precursor="true">MNAYKLLAWQLCVLTALCLAHITAPAAANEVDFAALDRLVAQPSPAAAASPVACLDALCDCTPTDFSALDRLAARLNAKPSPGQPAAVAPAEKPAATTPARTPPQASTTSKAPATRQPRLVRYCDGRQCFYYWSY</sequence>
<dbReference type="OrthoDB" id="9975181at2"/>
<accession>A0A518GNJ8</accession>
<dbReference type="RefSeq" id="WP_145298954.1">
    <property type="nucleotide sequence ID" value="NZ_CP036299.1"/>
</dbReference>
<evidence type="ECO:0000256" key="2">
    <source>
        <dbReference type="SAM" id="SignalP"/>
    </source>
</evidence>
<evidence type="ECO:0000313" key="3">
    <source>
        <dbReference type="EMBL" id="QDV30114.1"/>
    </source>
</evidence>
<reference evidence="3 4" key="1">
    <citation type="submission" date="2019-02" db="EMBL/GenBank/DDBJ databases">
        <title>Deep-cultivation of Planctomycetes and their phenomic and genomic characterization uncovers novel biology.</title>
        <authorList>
            <person name="Wiegand S."/>
            <person name="Jogler M."/>
            <person name="Boedeker C."/>
            <person name="Pinto D."/>
            <person name="Vollmers J."/>
            <person name="Rivas-Marin E."/>
            <person name="Kohn T."/>
            <person name="Peeters S.H."/>
            <person name="Heuer A."/>
            <person name="Rast P."/>
            <person name="Oberbeckmann S."/>
            <person name="Bunk B."/>
            <person name="Jeske O."/>
            <person name="Meyerdierks A."/>
            <person name="Storesund J.E."/>
            <person name="Kallscheuer N."/>
            <person name="Luecker S."/>
            <person name="Lage O.M."/>
            <person name="Pohl T."/>
            <person name="Merkel B.J."/>
            <person name="Hornburger P."/>
            <person name="Mueller R.-W."/>
            <person name="Bruemmer F."/>
            <person name="Labrenz M."/>
            <person name="Spormann A.M."/>
            <person name="Op den Camp H."/>
            <person name="Overmann J."/>
            <person name="Amann R."/>
            <person name="Jetten M.S.M."/>
            <person name="Mascher T."/>
            <person name="Medema M.H."/>
            <person name="Devos D.P."/>
            <person name="Kaster A.-K."/>
            <person name="Ovreas L."/>
            <person name="Rohde M."/>
            <person name="Galperin M.Y."/>
            <person name="Jogler C."/>
        </authorList>
    </citation>
    <scope>NUCLEOTIDE SEQUENCE [LARGE SCALE GENOMIC DNA]</scope>
    <source>
        <strain evidence="3 4">Spb1</strain>
    </source>
</reference>
<name>A0A518GNJ8_9PLAN</name>
<feature type="compositionally biased region" description="Low complexity" evidence="1">
    <location>
        <begin position="85"/>
        <end position="109"/>
    </location>
</feature>
<keyword evidence="4" id="KW-1185">Reference proteome</keyword>
<organism evidence="3 4">
    <name type="scientific">Planctopirus ephydatiae</name>
    <dbReference type="NCBI Taxonomy" id="2528019"/>
    <lineage>
        <taxon>Bacteria</taxon>
        <taxon>Pseudomonadati</taxon>
        <taxon>Planctomycetota</taxon>
        <taxon>Planctomycetia</taxon>
        <taxon>Planctomycetales</taxon>
        <taxon>Planctomycetaceae</taxon>
        <taxon>Planctopirus</taxon>
    </lineage>
</organism>
<evidence type="ECO:0000256" key="1">
    <source>
        <dbReference type="SAM" id="MobiDB-lite"/>
    </source>
</evidence>
<feature type="region of interest" description="Disordered" evidence="1">
    <location>
        <begin position="79"/>
        <end position="114"/>
    </location>
</feature>
<evidence type="ECO:0000313" key="4">
    <source>
        <dbReference type="Proteomes" id="UP000315349"/>
    </source>
</evidence>
<dbReference type="AlphaFoldDB" id="A0A518GNJ8"/>
<gene>
    <name evidence="3" type="ORF">Spb1_20420</name>
</gene>
<proteinExistence type="predicted"/>